<gene>
    <name evidence="1" type="ORF">SAMN04488546_1997</name>
</gene>
<sequence>MSDVVKVVCSRGHRRVLIGTLGHREEDLRPSIGPEDFAPESGGRLTAEDVEALTLHAGATVGPGRGAMREMRPDGGTKNRFRCPACHLDVAVSWETLNGREVARKLRAAGFTHVELSYLAASLSR</sequence>
<protein>
    <submittedName>
        <fullName evidence="1">Uncharacterized protein</fullName>
    </submittedName>
</protein>
<dbReference type="RefSeq" id="WP_091443184.1">
    <property type="nucleotide sequence ID" value="NZ_FOIE01000004.1"/>
</dbReference>
<evidence type="ECO:0000313" key="1">
    <source>
        <dbReference type="EMBL" id="SET33086.1"/>
    </source>
</evidence>
<reference evidence="2" key="1">
    <citation type="submission" date="2016-10" db="EMBL/GenBank/DDBJ databases">
        <authorList>
            <person name="Varghese N."/>
            <person name="Submissions S."/>
        </authorList>
    </citation>
    <scope>NUCLEOTIDE SEQUENCE [LARGE SCALE GENOMIC DNA]</scope>
    <source>
        <strain evidence="2">DSM 44209</strain>
    </source>
</reference>
<accession>A0A1I0DLB2</accession>
<dbReference type="EMBL" id="FOIE01000004">
    <property type="protein sequence ID" value="SET33086.1"/>
    <property type="molecule type" value="Genomic_DNA"/>
</dbReference>
<organism evidence="1 2">
    <name type="scientific">Geodermatophilus poikilotrophus</name>
    <dbReference type="NCBI Taxonomy" id="1333667"/>
    <lineage>
        <taxon>Bacteria</taxon>
        <taxon>Bacillati</taxon>
        <taxon>Actinomycetota</taxon>
        <taxon>Actinomycetes</taxon>
        <taxon>Geodermatophilales</taxon>
        <taxon>Geodermatophilaceae</taxon>
        <taxon>Geodermatophilus</taxon>
    </lineage>
</organism>
<dbReference type="Proteomes" id="UP000198507">
    <property type="component" value="Unassembled WGS sequence"/>
</dbReference>
<dbReference type="AlphaFoldDB" id="A0A1I0DLB2"/>
<evidence type="ECO:0000313" key="2">
    <source>
        <dbReference type="Proteomes" id="UP000198507"/>
    </source>
</evidence>
<keyword evidence="2" id="KW-1185">Reference proteome</keyword>
<name>A0A1I0DLB2_9ACTN</name>
<proteinExistence type="predicted"/>